<evidence type="ECO:0000313" key="13">
    <source>
        <dbReference type="EMBL" id="KZK74538.1"/>
    </source>
</evidence>
<evidence type="ECO:0000256" key="4">
    <source>
        <dbReference type="ARBA" id="ARBA00022475"/>
    </source>
</evidence>
<dbReference type="PANTHER" id="PTHR30386:SF26">
    <property type="entry name" value="TRANSPORT PROTEIN COMB"/>
    <property type="match status" value="1"/>
</dbReference>
<dbReference type="Proteomes" id="UP000076481">
    <property type="component" value="Unassembled WGS sequence"/>
</dbReference>
<dbReference type="Pfam" id="PF25994">
    <property type="entry name" value="HH_AprE"/>
    <property type="match status" value="1"/>
</dbReference>
<evidence type="ECO:0000259" key="12">
    <source>
        <dbReference type="Pfam" id="PF26002"/>
    </source>
</evidence>
<dbReference type="Gene3D" id="2.40.50.100">
    <property type="match status" value="1"/>
</dbReference>
<protein>
    <submittedName>
        <fullName evidence="13">Secretion protein HlyD</fullName>
    </submittedName>
</protein>
<evidence type="ECO:0000259" key="11">
    <source>
        <dbReference type="Pfam" id="PF25994"/>
    </source>
</evidence>
<dbReference type="RefSeq" id="WP_303681272.1">
    <property type="nucleotide sequence ID" value="NZ_LVWG01000022.1"/>
</dbReference>
<dbReference type="NCBIfam" id="TIGR01843">
    <property type="entry name" value="type_I_hlyD"/>
    <property type="match status" value="1"/>
</dbReference>
<proteinExistence type="inferred from homology"/>
<evidence type="ECO:0000256" key="1">
    <source>
        <dbReference type="ARBA" id="ARBA00004377"/>
    </source>
</evidence>
<feature type="transmembrane region" description="Helical" evidence="10">
    <location>
        <begin position="57"/>
        <end position="76"/>
    </location>
</feature>
<comment type="similarity">
    <text evidence="2">Belongs to the membrane fusion protein (MFP) (TC 8.A.1) family.</text>
</comment>
<dbReference type="InterPro" id="IPR010129">
    <property type="entry name" value="T1SS_HlyD"/>
</dbReference>
<name>A0A165LX64_PELLU</name>
<keyword evidence="7 10" id="KW-1133">Transmembrane helix</keyword>
<dbReference type="InterPro" id="IPR058781">
    <property type="entry name" value="HH_AprE-like"/>
</dbReference>
<evidence type="ECO:0000256" key="10">
    <source>
        <dbReference type="SAM" id="Phobius"/>
    </source>
</evidence>
<keyword evidence="4" id="KW-1003">Cell membrane</keyword>
<dbReference type="EMBL" id="LVWG01000022">
    <property type="protein sequence ID" value="KZK74538.1"/>
    <property type="molecule type" value="Genomic_DNA"/>
</dbReference>
<feature type="coiled-coil region" evidence="9">
    <location>
        <begin position="200"/>
        <end position="272"/>
    </location>
</feature>
<dbReference type="PANTHER" id="PTHR30386">
    <property type="entry name" value="MEMBRANE FUSION SUBUNIT OF EMRAB-TOLC MULTIDRUG EFFLUX PUMP"/>
    <property type="match status" value="1"/>
</dbReference>
<evidence type="ECO:0000256" key="5">
    <source>
        <dbReference type="ARBA" id="ARBA00022519"/>
    </source>
</evidence>
<evidence type="ECO:0000256" key="9">
    <source>
        <dbReference type="SAM" id="Coils"/>
    </source>
</evidence>
<keyword evidence="6 10" id="KW-0812">Transmembrane</keyword>
<dbReference type="PRINTS" id="PR01490">
    <property type="entry name" value="RTXTOXIND"/>
</dbReference>
<sequence>MKFPFLKGRSAEEILAGFLSPHSEGEEESRFARFVSSSLERIDRLNRLWGGKQSTPTFLLLSITVFLAVMLIWASFAELDHVVTGQGKVVTPKQTQLIQSLEGGIIEHIYAREGDVAEEGSVLVSLDPTQAKSLYGQAQKEERAIAVRVERLLAEKEERDPVFPFEVMQEEPELIAAEQAQYRERKAVLDTEFQLLDAQVSQRREERMQTEAELHRAKRELELARAEYGLIKDLVDRRLEARLSLINVDRERNEAQSQLNKAKVSLKRADAALAEGRFRLAQSRMNFMSQVGNEYAEGVGRLAEVRQKLQGLSDRLNRTQLVAPVNAIVNKIHVRTEGGVVQPGQPILELTPIDGKIEIEAAIQQKDIAFVHIGQTVSVKLTAYDFSRFGDIKGKVTVISPDAQQLEDGREFFQVRVELDQSYLENKGRHYPVTPGMAANVDMVIAKRTVMEYLMEPVFKLQDRAFRE</sequence>
<dbReference type="Gene3D" id="2.40.30.170">
    <property type="match status" value="1"/>
</dbReference>
<keyword evidence="3" id="KW-0813">Transport</keyword>
<feature type="domain" description="AprE-like beta-barrel" evidence="12">
    <location>
        <begin position="359"/>
        <end position="444"/>
    </location>
</feature>
<evidence type="ECO:0000256" key="3">
    <source>
        <dbReference type="ARBA" id="ARBA00022448"/>
    </source>
</evidence>
<dbReference type="Pfam" id="PF26002">
    <property type="entry name" value="Beta-barrel_AprE"/>
    <property type="match status" value="1"/>
</dbReference>
<feature type="domain" description="AprE-like long alpha-helical hairpin" evidence="11">
    <location>
        <begin position="132"/>
        <end position="315"/>
    </location>
</feature>
<reference evidence="13 14" key="1">
    <citation type="submission" date="2016-03" db="EMBL/GenBank/DDBJ databases">
        <title>Speciation and ecological success in dimly lit waters: horizontal gene transfer in a green sulfur bacteria bloom unveiled by metagenomic assembly.</title>
        <authorList>
            <person name="Llorens-Mares T."/>
            <person name="Liu Z."/>
            <person name="Allen L.Z."/>
            <person name="Rusch D.B."/>
            <person name="Craig M.T."/>
            <person name="Dupont C.L."/>
            <person name="Bryant D.A."/>
            <person name="Casamayor E.O."/>
        </authorList>
    </citation>
    <scope>NUCLEOTIDE SEQUENCE [LARGE SCALE GENOMIC DNA]</scope>
    <source>
        <strain evidence="13">CIII</strain>
    </source>
</reference>
<comment type="subcellular location">
    <subcellularLocation>
        <location evidence="1">Cell inner membrane</location>
        <topology evidence="1">Single-pass membrane protein</topology>
    </subcellularLocation>
</comment>
<dbReference type="AlphaFoldDB" id="A0A165LX64"/>
<evidence type="ECO:0000256" key="6">
    <source>
        <dbReference type="ARBA" id="ARBA00022692"/>
    </source>
</evidence>
<evidence type="ECO:0000256" key="7">
    <source>
        <dbReference type="ARBA" id="ARBA00022989"/>
    </source>
</evidence>
<evidence type="ECO:0000256" key="2">
    <source>
        <dbReference type="ARBA" id="ARBA00009477"/>
    </source>
</evidence>
<dbReference type="GO" id="GO:0005886">
    <property type="term" value="C:plasma membrane"/>
    <property type="evidence" value="ECO:0007669"/>
    <property type="project" value="UniProtKB-SubCell"/>
</dbReference>
<gene>
    <name evidence="13" type="ORF">A3K90_02115</name>
</gene>
<keyword evidence="9" id="KW-0175">Coiled coil</keyword>
<comment type="caution">
    <text evidence="13">The sequence shown here is derived from an EMBL/GenBank/DDBJ whole genome shotgun (WGS) entry which is preliminary data.</text>
</comment>
<keyword evidence="5" id="KW-0997">Cell inner membrane</keyword>
<dbReference type="InterPro" id="IPR050739">
    <property type="entry name" value="MFP"/>
</dbReference>
<evidence type="ECO:0000256" key="8">
    <source>
        <dbReference type="ARBA" id="ARBA00023136"/>
    </source>
</evidence>
<accession>A0A165LX64</accession>
<keyword evidence="8 10" id="KW-0472">Membrane</keyword>
<evidence type="ECO:0000313" key="14">
    <source>
        <dbReference type="Proteomes" id="UP000076481"/>
    </source>
</evidence>
<dbReference type="InterPro" id="IPR058982">
    <property type="entry name" value="Beta-barrel_AprE"/>
</dbReference>
<dbReference type="GO" id="GO:0015031">
    <property type="term" value="P:protein transport"/>
    <property type="evidence" value="ECO:0007669"/>
    <property type="project" value="InterPro"/>
</dbReference>
<organism evidence="13 14">
    <name type="scientific">Pelodictyon luteolum</name>
    <dbReference type="NCBI Taxonomy" id="1100"/>
    <lineage>
        <taxon>Bacteria</taxon>
        <taxon>Pseudomonadati</taxon>
        <taxon>Chlorobiota</taxon>
        <taxon>Chlorobiia</taxon>
        <taxon>Chlorobiales</taxon>
        <taxon>Chlorobiaceae</taxon>
        <taxon>Chlorobium/Pelodictyon group</taxon>
        <taxon>Pelodictyon</taxon>
    </lineage>
</organism>